<dbReference type="SUPFAM" id="SSF143422">
    <property type="entry name" value="Transposase IS200-like"/>
    <property type="match status" value="1"/>
</dbReference>
<dbReference type="PANTHER" id="PTHR33360">
    <property type="entry name" value="TRANSPOSASE FOR INSERTION SEQUENCE ELEMENT IS200"/>
    <property type="match status" value="1"/>
</dbReference>
<organism evidence="2 3">
    <name type="scientific">Snuella sedimenti</name>
    <dbReference type="NCBI Taxonomy" id="2798802"/>
    <lineage>
        <taxon>Bacteria</taxon>
        <taxon>Pseudomonadati</taxon>
        <taxon>Bacteroidota</taxon>
        <taxon>Flavobacteriia</taxon>
        <taxon>Flavobacteriales</taxon>
        <taxon>Flavobacteriaceae</taxon>
        <taxon>Snuella</taxon>
    </lineage>
</organism>
<gene>
    <name evidence="2" type="primary">tnpA</name>
    <name evidence="2" type="ORF">JF259_11995</name>
</gene>
<name>A0A8J7J312_9FLAO</name>
<dbReference type="Pfam" id="PF01797">
    <property type="entry name" value="Y1_Tnp"/>
    <property type="match status" value="1"/>
</dbReference>
<keyword evidence="3" id="KW-1185">Reference proteome</keyword>
<dbReference type="GO" id="GO:0004803">
    <property type="term" value="F:transposase activity"/>
    <property type="evidence" value="ECO:0007669"/>
    <property type="project" value="InterPro"/>
</dbReference>
<sequence length="146" mass="17538">MNKYKKLSHVIYKCEYHIVWVPKYRLRILKGTIKTLVERDIRSLCEWKGCEVQELNIQEDHVHLLVSVPPKVSISKLMGILKGKIAIKLFKSYPELKQKPYWGNHFWARGYFVSTVGLDEEMIRKYVKHQEKEERIVEENQQKFDF</sequence>
<dbReference type="NCBIfam" id="NF033573">
    <property type="entry name" value="transpos_IS200"/>
    <property type="match status" value="1"/>
</dbReference>
<feature type="domain" description="Transposase IS200-like" evidence="1">
    <location>
        <begin position="11"/>
        <end position="130"/>
    </location>
</feature>
<proteinExistence type="predicted"/>
<evidence type="ECO:0000313" key="2">
    <source>
        <dbReference type="EMBL" id="MBJ6368812.1"/>
    </source>
</evidence>
<dbReference type="PANTHER" id="PTHR33360:SF2">
    <property type="entry name" value="TRANSPOSASE FOR INSERTION SEQUENCE ELEMENT IS200"/>
    <property type="match status" value="1"/>
</dbReference>
<dbReference type="AlphaFoldDB" id="A0A8J7J312"/>
<reference evidence="2" key="1">
    <citation type="submission" date="2020-12" db="EMBL/GenBank/DDBJ databases">
        <title>Snuella sp. nov., isolated from sediment in Incheon.</title>
        <authorList>
            <person name="Kim W."/>
        </authorList>
    </citation>
    <scope>NUCLEOTIDE SEQUENCE</scope>
    <source>
        <strain evidence="2">CAU 1569</strain>
    </source>
</reference>
<accession>A0A8J7J312</accession>
<dbReference type="GO" id="GO:0003677">
    <property type="term" value="F:DNA binding"/>
    <property type="evidence" value="ECO:0007669"/>
    <property type="project" value="InterPro"/>
</dbReference>
<dbReference type="InterPro" id="IPR002686">
    <property type="entry name" value="Transposase_17"/>
</dbReference>
<dbReference type="EMBL" id="JAELVQ010000015">
    <property type="protein sequence ID" value="MBJ6368812.1"/>
    <property type="molecule type" value="Genomic_DNA"/>
</dbReference>
<dbReference type="Proteomes" id="UP000610931">
    <property type="component" value="Unassembled WGS sequence"/>
</dbReference>
<evidence type="ECO:0000313" key="3">
    <source>
        <dbReference type="Proteomes" id="UP000610931"/>
    </source>
</evidence>
<dbReference type="Gene3D" id="3.30.70.1290">
    <property type="entry name" value="Transposase IS200-like"/>
    <property type="match status" value="1"/>
</dbReference>
<dbReference type="SMART" id="SM01321">
    <property type="entry name" value="Y1_Tnp"/>
    <property type="match status" value="1"/>
</dbReference>
<protein>
    <submittedName>
        <fullName evidence="2">IS200/IS605 family transposase</fullName>
    </submittedName>
</protein>
<dbReference type="RefSeq" id="WP_199115570.1">
    <property type="nucleotide sequence ID" value="NZ_JAELVQ010000015.1"/>
</dbReference>
<comment type="caution">
    <text evidence="2">The sequence shown here is derived from an EMBL/GenBank/DDBJ whole genome shotgun (WGS) entry which is preliminary data.</text>
</comment>
<dbReference type="InterPro" id="IPR036515">
    <property type="entry name" value="Transposase_17_sf"/>
</dbReference>
<evidence type="ECO:0000259" key="1">
    <source>
        <dbReference type="SMART" id="SM01321"/>
    </source>
</evidence>
<dbReference type="GO" id="GO:0006313">
    <property type="term" value="P:DNA transposition"/>
    <property type="evidence" value="ECO:0007669"/>
    <property type="project" value="InterPro"/>
</dbReference>